<dbReference type="PANTHER" id="PTHR35011">
    <property type="entry name" value="2,3-DIKETO-L-GULONATE TRAP TRANSPORTER SMALL PERMEASE PROTEIN YIAM"/>
    <property type="match status" value="1"/>
</dbReference>
<dbReference type="InterPro" id="IPR055348">
    <property type="entry name" value="DctQ"/>
</dbReference>
<name>I3CDT1_9GAMM</name>
<protein>
    <recommendedName>
        <fullName evidence="9">TRAP transporter small permease protein</fullName>
    </recommendedName>
</protein>
<dbReference type="RefSeq" id="WP_002684026.1">
    <property type="nucleotide sequence ID" value="NZ_JH600070.1"/>
</dbReference>
<sequence length="176" mass="20233">MKPIQKIVRGIDSFSEWTGIVTAWLILLMVLTIVYDVFMRAMFNQGSVMLQELQWHLFAIAFLLGSAYTLKYDDHVRVDIIYRSRWVSPKARAWIDLLGSVFFLIPFSILIVYSSYDFVYNAYAFQEGSPDAGGLPYRFVLKAALPLCFIFLILQGIADALRQIMRIVGQPIEEHP</sequence>
<dbReference type="EMBL" id="JH600070">
    <property type="protein sequence ID" value="EIJ41774.1"/>
    <property type="molecule type" value="Genomic_DNA"/>
</dbReference>
<evidence type="ECO:0000256" key="4">
    <source>
        <dbReference type="ARBA" id="ARBA00022519"/>
    </source>
</evidence>
<evidence type="ECO:0000256" key="5">
    <source>
        <dbReference type="ARBA" id="ARBA00022692"/>
    </source>
</evidence>
<evidence type="ECO:0000256" key="9">
    <source>
        <dbReference type="RuleBase" id="RU369079"/>
    </source>
</evidence>
<feature type="transmembrane region" description="Helical" evidence="9">
    <location>
        <begin position="21"/>
        <end position="43"/>
    </location>
</feature>
<comment type="subunit">
    <text evidence="9">The complex comprises the extracytoplasmic solute receptor protein and the two transmembrane proteins.</text>
</comment>
<feature type="transmembrane region" description="Helical" evidence="9">
    <location>
        <begin position="93"/>
        <end position="116"/>
    </location>
</feature>
<dbReference type="eggNOG" id="COG4665">
    <property type="taxonomic scope" value="Bacteria"/>
</dbReference>
<comment type="function">
    <text evidence="9">Part of the tripartite ATP-independent periplasmic (TRAP) transport system.</text>
</comment>
<evidence type="ECO:0000256" key="6">
    <source>
        <dbReference type="ARBA" id="ARBA00022989"/>
    </source>
</evidence>
<evidence type="ECO:0000259" key="10">
    <source>
        <dbReference type="Pfam" id="PF04290"/>
    </source>
</evidence>
<dbReference type="PANTHER" id="PTHR35011:SF4">
    <property type="entry name" value="SLL1102 PROTEIN"/>
    <property type="match status" value="1"/>
</dbReference>
<keyword evidence="12" id="KW-1185">Reference proteome</keyword>
<evidence type="ECO:0000256" key="2">
    <source>
        <dbReference type="ARBA" id="ARBA00022448"/>
    </source>
</evidence>
<gene>
    <name evidence="11" type="ORF">BegalDRAFT_0866</name>
</gene>
<evidence type="ECO:0000256" key="8">
    <source>
        <dbReference type="ARBA" id="ARBA00038436"/>
    </source>
</evidence>
<dbReference type="HOGENOM" id="CLU_086356_2_2_6"/>
<reference evidence="11 12" key="1">
    <citation type="submission" date="2011-11" db="EMBL/GenBank/DDBJ databases">
        <title>Improved High-Quality Draft sequence of Beggiatoa alba B18lD.</title>
        <authorList>
            <consortium name="US DOE Joint Genome Institute"/>
            <person name="Lucas S."/>
            <person name="Han J."/>
            <person name="Lapidus A."/>
            <person name="Cheng J.-F."/>
            <person name="Goodwin L."/>
            <person name="Pitluck S."/>
            <person name="Peters L."/>
            <person name="Mikhailova N."/>
            <person name="Held B."/>
            <person name="Detter J.C."/>
            <person name="Han C."/>
            <person name="Tapia R."/>
            <person name="Land M."/>
            <person name="Hauser L."/>
            <person name="Kyrpides N."/>
            <person name="Ivanova N."/>
            <person name="Pagani I."/>
            <person name="Samuel K."/>
            <person name="Teske A."/>
            <person name="Mueller J."/>
            <person name="Woyke T."/>
        </authorList>
    </citation>
    <scope>NUCLEOTIDE SEQUENCE [LARGE SCALE GENOMIC DNA]</scope>
    <source>
        <strain evidence="11 12">B18LD</strain>
    </source>
</reference>
<feature type="transmembrane region" description="Helical" evidence="9">
    <location>
        <begin position="55"/>
        <end position="72"/>
    </location>
</feature>
<dbReference type="OrthoDB" id="9795655at2"/>
<comment type="subcellular location">
    <subcellularLocation>
        <location evidence="1 9">Cell inner membrane</location>
        <topology evidence="1 9">Multi-pass membrane protein</topology>
    </subcellularLocation>
</comment>
<dbReference type="Proteomes" id="UP000005744">
    <property type="component" value="Unassembled WGS sequence"/>
</dbReference>
<keyword evidence="2 9" id="KW-0813">Transport</keyword>
<dbReference type="STRING" id="395493.BegalDRAFT_0866"/>
<evidence type="ECO:0000313" key="12">
    <source>
        <dbReference type="Proteomes" id="UP000005744"/>
    </source>
</evidence>
<keyword evidence="4 9" id="KW-0997">Cell inner membrane</keyword>
<dbReference type="GO" id="GO:0022857">
    <property type="term" value="F:transmembrane transporter activity"/>
    <property type="evidence" value="ECO:0007669"/>
    <property type="project" value="UniProtKB-UniRule"/>
</dbReference>
<accession>I3CDT1</accession>
<keyword evidence="6 9" id="KW-1133">Transmembrane helix</keyword>
<dbReference type="AlphaFoldDB" id="I3CDT1"/>
<evidence type="ECO:0000313" key="11">
    <source>
        <dbReference type="EMBL" id="EIJ41774.1"/>
    </source>
</evidence>
<dbReference type="GO" id="GO:0005886">
    <property type="term" value="C:plasma membrane"/>
    <property type="evidence" value="ECO:0007669"/>
    <property type="project" value="UniProtKB-SubCell"/>
</dbReference>
<organism evidence="11 12">
    <name type="scientific">Beggiatoa alba B18LD</name>
    <dbReference type="NCBI Taxonomy" id="395493"/>
    <lineage>
        <taxon>Bacteria</taxon>
        <taxon>Pseudomonadati</taxon>
        <taxon>Pseudomonadota</taxon>
        <taxon>Gammaproteobacteria</taxon>
        <taxon>Thiotrichales</taxon>
        <taxon>Thiotrichaceae</taxon>
        <taxon>Beggiatoa</taxon>
    </lineage>
</organism>
<keyword evidence="5 9" id="KW-0812">Transmembrane</keyword>
<keyword evidence="7 9" id="KW-0472">Membrane</keyword>
<keyword evidence="3" id="KW-1003">Cell membrane</keyword>
<feature type="domain" description="Tripartite ATP-independent periplasmic transporters DctQ component" evidence="10">
    <location>
        <begin position="29"/>
        <end position="164"/>
    </location>
</feature>
<evidence type="ECO:0000256" key="3">
    <source>
        <dbReference type="ARBA" id="ARBA00022475"/>
    </source>
</evidence>
<evidence type="ECO:0000256" key="1">
    <source>
        <dbReference type="ARBA" id="ARBA00004429"/>
    </source>
</evidence>
<evidence type="ECO:0000256" key="7">
    <source>
        <dbReference type="ARBA" id="ARBA00023136"/>
    </source>
</evidence>
<proteinExistence type="inferred from homology"/>
<feature type="transmembrane region" description="Helical" evidence="9">
    <location>
        <begin position="136"/>
        <end position="157"/>
    </location>
</feature>
<comment type="similarity">
    <text evidence="8 9">Belongs to the TRAP transporter small permease family.</text>
</comment>
<dbReference type="InterPro" id="IPR007387">
    <property type="entry name" value="TRAP_DctQ"/>
</dbReference>
<dbReference type="Pfam" id="PF04290">
    <property type="entry name" value="DctQ"/>
    <property type="match status" value="1"/>
</dbReference>